<dbReference type="RefSeq" id="WP_188957834.1">
    <property type="nucleotide sequence ID" value="NZ_BMIB01000005.1"/>
</dbReference>
<reference evidence="2" key="1">
    <citation type="journal article" date="2014" name="Int. J. Syst. Evol. Microbiol.">
        <title>Complete genome sequence of Corynebacterium casei LMG S-19264T (=DSM 44701T), isolated from a smear-ripened cheese.</title>
        <authorList>
            <consortium name="US DOE Joint Genome Institute (JGI-PGF)"/>
            <person name="Walter F."/>
            <person name="Albersmeier A."/>
            <person name="Kalinowski J."/>
            <person name="Ruckert C."/>
        </authorList>
    </citation>
    <scope>NUCLEOTIDE SEQUENCE</scope>
    <source>
        <strain evidence="2">CGMCC 1.15290</strain>
    </source>
</reference>
<keyword evidence="3" id="KW-1185">Reference proteome</keyword>
<evidence type="ECO:0008006" key="4">
    <source>
        <dbReference type="Google" id="ProtNLM"/>
    </source>
</evidence>
<sequence>MSSNNSDEISLKDLVHRIATLFKYLKTQKLIFFFACLAGGALGIVGAFLGKDKYKGELSFVLSGSGNTNSLVGLAGQFGLDLGNSSGDNAFEGDNIVELLKSRRNVKRALFQLLPDRSDILINVITRESGFEQKWKKSDRIKAYLPFPLSESELKPVQDSLFRELHAYILKKYLDIDKLDKKLSFYSVTTTTSSEIFSVLFTRNLVNEATRFYVETKTKTAKDNLAMLQKEADSLRNILGTAVTSAAMITDQTFNLNTALQVNRTPLQKSQIQIQVLGVAYGEVVKNLEIAKISLQKETPLVQVIDEPAIPLKVVKRSKLMWMILGGFIAVFFTAGFICIRFFYSSLMHPDKG</sequence>
<dbReference type="InterPro" id="IPR050445">
    <property type="entry name" value="Bact_polysacc_biosynth/exp"/>
</dbReference>
<evidence type="ECO:0000313" key="2">
    <source>
        <dbReference type="EMBL" id="GGH80227.1"/>
    </source>
</evidence>
<keyword evidence="1" id="KW-1133">Transmembrane helix</keyword>
<proteinExistence type="predicted"/>
<organism evidence="2 3">
    <name type="scientific">Filimonas zeae</name>
    <dbReference type="NCBI Taxonomy" id="1737353"/>
    <lineage>
        <taxon>Bacteria</taxon>
        <taxon>Pseudomonadati</taxon>
        <taxon>Bacteroidota</taxon>
        <taxon>Chitinophagia</taxon>
        <taxon>Chitinophagales</taxon>
        <taxon>Chitinophagaceae</taxon>
        <taxon>Filimonas</taxon>
    </lineage>
</organism>
<feature type="transmembrane region" description="Helical" evidence="1">
    <location>
        <begin position="30"/>
        <end position="50"/>
    </location>
</feature>
<comment type="caution">
    <text evidence="2">The sequence shown here is derived from an EMBL/GenBank/DDBJ whole genome shotgun (WGS) entry which is preliminary data.</text>
</comment>
<keyword evidence="1" id="KW-0472">Membrane</keyword>
<dbReference type="PANTHER" id="PTHR32309:SF13">
    <property type="entry name" value="FERRIC ENTEROBACTIN TRANSPORT PROTEIN FEPE"/>
    <property type="match status" value="1"/>
</dbReference>
<gene>
    <name evidence="2" type="ORF">GCM10011379_50790</name>
</gene>
<feature type="transmembrane region" description="Helical" evidence="1">
    <location>
        <begin position="320"/>
        <end position="344"/>
    </location>
</feature>
<protein>
    <recommendedName>
        <fullName evidence="4">Chain length determinant protein</fullName>
    </recommendedName>
</protein>
<dbReference type="GO" id="GO:0004713">
    <property type="term" value="F:protein tyrosine kinase activity"/>
    <property type="evidence" value="ECO:0007669"/>
    <property type="project" value="TreeGrafter"/>
</dbReference>
<dbReference type="PANTHER" id="PTHR32309">
    <property type="entry name" value="TYROSINE-PROTEIN KINASE"/>
    <property type="match status" value="1"/>
</dbReference>
<keyword evidence="1" id="KW-0812">Transmembrane</keyword>
<dbReference type="AlphaFoldDB" id="A0A917J2R4"/>
<reference evidence="2" key="2">
    <citation type="submission" date="2020-09" db="EMBL/GenBank/DDBJ databases">
        <authorList>
            <person name="Sun Q."/>
            <person name="Zhou Y."/>
        </authorList>
    </citation>
    <scope>NUCLEOTIDE SEQUENCE</scope>
    <source>
        <strain evidence="2">CGMCC 1.15290</strain>
    </source>
</reference>
<dbReference type="GO" id="GO:0005886">
    <property type="term" value="C:plasma membrane"/>
    <property type="evidence" value="ECO:0007669"/>
    <property type="project" value="TreeGrafter"/>
</dbReference>
<accession>A0A917J2R4</accession>
<name>A0A917J2R4_9BACT</name>
<dbReference type="Proteomes" id="UP000627292">
    <property type="component" value="Unassembled WGS sequence"/>
</dbReference>
<evidence type="ECO:0000313" key="3">
    <source>
        <dbReference type="Proteomes" id="UP000627292"/>
    </source>
</evidence>
<evidence type="ECO:0000256" key="1">
    <source>
        <dbReference type="SAM" id="Phobius"/>
    </source>
</evidence>
<dbReference type="EMBL" id="BMIB01000005">
    <property type="protein sequence ID" value="GGH80227.1"/>
    <property type="molecule type" value="Genomic_DNA"/>
</dbReference>